<evidence type="ECO:0000256" key="7">
    <source>
        <dbReference type="SAM" id="SignalP"/>
    </source>
</evidence>
<feature type="domain" description="Glucose-methanol-choline oxidoreductase N-terminal" evidence="9">
    <location>
        <begin position="289"/>
        <end position="303"/>
    </location>
</feature>
<feature type="binding site" evidence="5">
    <location>
        <position position="253"/>
    </location>
    <ligand>
        <name>FAD</name>
        <dbReference type="ChEBI" id="CHEBI:57692"/>
    </ligand>
</feature>
<dbReference type="Gene3D" id="3.50.50.60">
    <property type="entry name" value="FAD/NAD(P)-binding domain"/>
    <property type="match status" value="1"/>
</dbReference>
<dbReference type="GO" id="GO:0050660">
    <property type="term" value="F:flavin adenine dinucleotide binding"/>
    <property type="evidence" value="ECO:0007669"/>
    <property type="project" value="InterPro"/>
</dbReference>
<dbReference type="InterPro" id="IPR007867">
    <property type="entry name" value="GMC_OxRtase_C"/>
</dbReference>
<evidence type="ECO:0000256" key="6">
    <source>
        <dbReference type="RuleBase" id="RU003968"/>
    </source>
</evidence>
<comment type="similarity">
    <text evidence="2 6">Belongs to the GMC oxidoreductase family.</text>
</comment>
<dbReference type="EMBL" id="VVIM01000011">
    <property type="protein sequence ID" value="KAB0791720.1"/>
    <property type="molecule type" value="Genomic_DNA"/>
</dbReference>
<dbReference type="GO" id="GO:0016614">
    <property type="term" value="F:oxidoreductase activity, acting on CH-OH group of donors"/>
    <property type="evidence" value="ECO:0007669"/>
    <property type="project" value="InterPro"/>
</dbReference>
<dbReference type="InterPro" id="IPR036188">
    <property type="entry name" value="FAD/NAD-bd_sf"/>
</dbReference>
<dbReference type="AlphaFoldDB" id="A0A5N4A317"/>
<dbReference type="SUPFAM" id="SSF54373">
    <property type="entry name" value="FAD-linked reductases, C-terminal domain"/>
    <property type="match status" value="1"/>
</dbReference>
<feature type="signal peptide" evidence="7">
    <location>
        <begin position="1"/>
        <end position="22"/>
    </location>
</feature>
<evidence type="ECO:0000256" key="4">
    <source>
        <dbReference type="ARBA" id="ARBA00022827"/>
    </source>
</evidence>
<comment type="cofactor">
    <cofactor evidence="1 5">
        <name>FAD</name>
        <dbReference type="ChEBI" id="CHEBI:57692"/>
    </cofactor>
</comment>
<keyword evidence="3 6" id="KW-0285">Flavoprotein</keyword>
<accession>A0A5N4A317</accession>
<dbReference type="InterPro" id="IPR000172">
    <property type="entry name" value="GMC_OxRdtase_N"/>
</dbReference>
<dbReference type="PROSITE" id="PS00623">
    <property type="entry name" value="GMC_OXRED_1"/>
    <property type="match status" value="1"/>
</dbReference>
<evidence type="ECO:0000259" key="8">
    <source>
        <dbReference type="PROSITE" id="PS00623"/>
    </source>
</evidence>
<name>A0A5N4A317_PHOPY</name>
<dbReference type="PANTHER" id="PTHR11552">
    <property type="entry name" value="GLUCOSE-METHANOL-CHOLINE GMC OXIDOREDUCTASE"/>
    <property type="match status" value="1"/>
</dbReference>
<evidence type="ECO:0000256" key="2">
    <source>
        <dbReference type="ARBA" id="ARBA00010790"/>
    </source>
</evidence>
<comment type="caution">
    <text evidence="10">The sequence shown here is derived from an EMBL/GenBank/DDBJ whole genome shotgun (WGS) entry which is preliminary data.</text>
</comment>
<organism evidence="10 11">
    <name type="scientific">Photinus pyralis</name>
    <name type="common">Common eastern firefly</name>
    <name type="synonym">Lampyris pyralis</name>
    <dbReference type="NCBI Taxonomy" id="7054"/>
    <lineage>
        <taxon>Eukaryota</taxon>
        <taxon>Metazoa</taxon>
        <taxon>Ecdysozoa</taxon>
        <taxon>Arthropoda</taxon>
        <taxon>Hexapoda</taxon>
        <taxon>Insecta</taxon>
        <taxon>Pterygota</taxon>
        <taxon>Neoptera</taxon>
        <taxon>Endopterygota</taxon>
        <taxon>Coleoptera</taxon>
        <taxon>Polyphaga</taxon>
        <taxon>Elateriformia</taxon>
        <taxon>Elateroidea</taxon>
        <taxon>Lampyridae</taxon>
        <taxon>Lampyrinae</taxon>
        <taxon>Photinus</taxon>
    </lineage>
</organism>
<dbReference type="Pfam" id="PF05199">
    <property type="entry name" value="GMC_oxred_C"/>
    <property type="match status" value="1"/>
</dbReference>
<protein>
    <recommendedName>
        <fullName evidence="8 9">Glucose-methanol-choline oxidoreductase N-terminal domain-containing protein</fullName>
    </recommendedName>
</protein>
<evidence type="ECO:0000259" key="9">
    <source>
        <dbReference type="PROSITE" id="PS00624"/>
    </source>
</evidence>
<dbReference type="PIRSF" id="PIRSF000137">
    <property type="entry name" value="Alcohol_oxidase"/>
    <property type="match status" value="1"/>
</dbReference>
<evidence type="ECO:0000256" key="1">
    <source>
        <dbReference type="ARBA" id="ARBA00001974"/>
    </source>
</evidence>
<evidence type="ECO:0000256" key="5">
    <source>
        <dbReference type="PIRSR" id="PIRSR000137-2"/>
    </source>
</evidence>
<keyword evidence="7" id="KW-0732">Signal</keyword>
<sequence>MNFTSPCPTTPIFATLINTLLTSQCLLSPVDLFPSDYGPKLQDGDQFDFIVVGGGTAGSVVASRLSENRNWKVLLLEAGGYPSAESEIPMMCVAAVKGAEDWGYDSEPSPGVENRTMCCPRGKALGGSGAINGMIYLHGNREDFDSWEEEGWDYDSVVEYYRRFEDLRGVEDERFGKGGELKVIWEKSLQPLRQVLIDSFEELGFGKFTEENGIGHTYAYNNIWEGRRFSTAKAFLSTAEPRKNLHLALHSHVEKLLVDESLKVTGVKVRINGKLLKITSKGEVVLSAGAVNSPQILMNSGIGPREHLERVGIRAVKNLKVGRNLQDHLAFTGLAYNVAESALLPKNRGDVIDELYQYFMHRSGPLSKSPAESLILFANTKRQPNRPSLEVYHIIIYKDDIYGALPFLKIAWNLPEGAVQQLKASSQKSHVILLVPALTYPASTGKVLLDGSDPFGPPKIFTNHLGDEDDVQTLLDGIRLCQNLTRTAAFSAQAPEPLFVSLPQCERFEPDGDEYWKCLVRNFATTTHHLVGTCKMGSERDPDAVVDSRLRVHGTQGLRVVDASVMPRIISCNVNAAVTMIGEKGAAMIREDWERETHEEL</sequence>
<dbReference type="SUPFAM" id="SSF51905">
    <property type="entry name" value="FAD/NAD(P)-binding domain"/>
    <property type="match status" value="1"/>
</dbReference>
<evidence type="ECO:0000313" key="11">
    <source>
        <dbReference type="Proteomes" id="UP000327044"/>
    </source>
</evidence>
<dbReference type="InParanoid" id="A0A5N4A317"/>
<feature type="chain" id="PRO_5024391147" description="Glucose-methanol-choline oxidoreductase N-terminal domain-containing protein" evidence="7">
    <location>
        <begin position="23"/>
        <end position="601"/>
    </location>
</feature>
<dbReference type="PROSITE" id="PS00624">
    <property type="entry name" value="GMC_OXRED_2"/>
    <property type="match status" value="1"/>
</dbReference>
<dbReference type="OrthoDB" id="269227at2759"/>
<keyword evidence="11" id="KW-1185">Reference proteome</keyword>
<dbReference type="Gene3D" id="3.30.560.10">
    <property type="entry name" value="Glucose Oxidase, domain 3"/>
    <property type="match status" value="1"/>
</dbReference>
<reference evidence="10 11" key="1">
    <citation type="journal article" date="2018" name="Elife">
        <title>Firefly genomes illuminate parallel origins of bioluminescence in beetles.</title>
        <authorList>
            <person name="Fallon T.R."/>
            <person name="Lower S.E."/>
            <person name="Chang C.H."/>
            <person name="Bessho-Uehara M."/>
            <person name="Martin G.J."/>
            <person name="Bewick A.J."/>
            <person name="Behringer M."/>
            <person name="Debat H.J."/>
            <person name="Wong I."/>
            <person name="Day J.C."/>
            <person name="Suvorov A."/>
            <person name="Silva C.J."/>
            <person name="Stanger-Hall K.F."/>
            <person name="Hall D.W."/>
            <person name="Schmitz R.J."/>
            <person name="Nelson D.R."/>
            <person name="Lewis S.M."/>
            <person name="Shigenobu S."/>
            <person name="Bybee S.M."/>
            <person name="Larracuente A.M."/>
            <person name="Oba Y."/>
            <person name="Weng J.K."/>
        </authorList>
    </citation>
    <scope>NUCLEOTIDE SEQUENCE [LARGE SCALE GENOMIC DNA]</scope>
    <source>
        <strain evidence="10">1611_PpyrPB1</strain>
        <tissue evidence="10">Whole body</tissue>
    </source>
</reference>
<dbReference type="Pfam" id="PF00732">
    <property type="entry name" value="GMC_oxred_N"/>
    <property type="match status" value="1"/>
</dbReference>
<proteinExistence type="inferred from homology"/>
<gene>
    <name evidence="10" type="ORF">PPYR_03520</name>
</gene>
<dbReference type="InterPro" id="IPR012132">
    <property type="entry name" value="GMC_OxRdtase"/>
</dbReference>
<keyword evidence="4 5" id="KW-0274">FAD</keyword>
<feature type="domain" description="Glucose-methanol-choline oxidoreductase N-terminal" evidence="8">
    <location>
        <begin position="122"/>
        <end position="145"/>
    </location>
</feature>
<dbReference type="Proteomes" id="UP000327044">
    <property type="component" value="Unassembled WGS sequence"/>
</dbReference>
<evidence type="ECO:0000256" key="3">
    <source>
        <dbReference type="ARBA" id="ARBA00022630"/>
    </source>
</evidence>
<dbReference type="PANTHER" id="PTHR11552:SF147">
    <property type="entry name" value="CHOLINE DEHYDROGENASE, MITOCHONDRIAL"/>
    <property type="match status" value="1"/>
</dbReference>
<evidence type="ECO:0000313" key="10">
    <source>
        <dbReference type="EMBL" id="KAB0791720.1"/>
    </source>
</evidence>